<dbReference type="Proteomes" id="UP001597273">
    <property type="component" value="Unassembled WGS sequence"/>
</dbReference>
<protein>
    <recommendedName>
        <fullName evidence="3">Suppressor of fused-like domain-containing protein</fullName>
    </recommendedName>
</protein>
<dbReference type="EMBL" id="JBHUFW010000011">
    <property type="protein sequence ID" value="MFD1864203.1"/>
    <property type="molecule type" value="Genomic_DNA"/>
</dbReference>
<dbReference type="RefSeq" id="WP_204890582.1">
    <property type="nucleotide sequence ID" value="NZ_JBHUFW010000011.1"/>
</dbReference>
<sequence length="209" mass="24265">MDYDFYTNPENWTDGFYELSIEYHPFGNDQRVNEALFALEKSRFFSGFWEEKKDYQKRSISLPIHIEEESVKSYYGTLILFESTNEELPCMISVIRIEGESDWLDISIPQAAFEKVFSCRYPLTTELNPWLEEINDVFARLAEAIYLKSPFDFAMVGDEISGEANQEELTLELMKNKIYMTCILPTPLLNRLGLNGKGTALSNELRKFG</sequence>
<proteinExistence type="predicted"/>
<organism evidence="1 2">
    <name type="scientific">Planococcus chinensis</name>
    <dbReference type="NCBI Taxonomy" id="272917"/>
    <lineage>
        <taxon>Bacteria</taxon>
        <taxon>Bacillati</taxon>
        <taxon>Bacillota</taxon>
        <taxon>Bacilli</taxon>
        <taxon>Bacillales</taxon>
        <taxon>Caryophanaceae</taxon>
        <taxon>Planococcus</taxon>
    </lineage>
</organism>
<comment type="caution">
    <text evidence="1">The sequence shown here is derived from an EMBL/GenBank/DDBJ whole genome shotgun (WGS) entry which is preliminary data.</text>
</comment>
<evidence type="ECO:0008006" key="3">
    <source>
        <dbReference type="Google" id="ProtNLM"/>
    </source>
</evidence>
<reference evidence="2" key="1">
    <citation type="journal article" date="2019" name="Int. J. Syst. Evol. Microbiol.">
        <title>The Global Catalogue of Microorganisms (GCM) 10K type strain sequencing project: providing services to taxonomists for standard genome sequencing and annotation.</title>
        <authorList>
            <consortium name="The Broad Institute Genomics Platform"/>
            <consortium name="The Broad Institute Genome Sequencing Center for Infectious Disease"/>
            <person name="Wu L."/>
            <person name="Ma J."/>
        </authorList>
    </citation>
    <scope>NUCLEOTIDE SEQUENCE [LARGE SCALE GENOMIC DNA]</scope>
    <source>
        <strain evidence="2">CGMCC 1.15475</strain>
    </source>
</reference>
<accession>A0ABW4QKP0</accession>
<evidence type="ECO:0000313" key="1">
    <source>
        <dbReference type="EMBL" id="MFD1864203.1"/>
    </source>
</evidence>
<gene>
    <name evidence="1" type="ORF">ACFSDB_14935</name>
</gene>
<name>A0ABW4QKP0_9BACL</name>
<keyword evidence="2" id="KW-1185">Reference proteome</keyword>
<evidence type="ECO:0000313" key="2">
    <source>
        <dbReference type="Proteomes" id="UP001597273"/>
    </source>
</evidence>